<evidence type="ECO:0000313" key="8">
    <source>
        <dbReference type="EMBL" id="CAB4786746.1"/>
    </source>
</evidence>
<sequence length="172" mass="17786">MLRELPVRDVMASDVLTFAPGDNVMDAMRAMLLRDVDGAPVVDATGSIVGLLSTADLIVEEARVHLPTVIALLGAYIELPSSKKKFDHDVEKALGSTVGEVMGDAAPTLAPDDTVEHAATIMHEQGADRLPVLDESGTIIGIVARGDIVRAIVSEWDSQDGSSGAGSAGAGA</sequence>
<evidence type="ECO:0000313" key="10">
    <source>
        <dbReference type="EMBL" id="CAB4967091.1"/>
    </source>
</evidence>
<reference evidence="6" key="1">
    <citation type="submission" date="2020-05" db="EMBL/GenBank/DDBJ databases">
        <authorList>
            <person name="Chiriac C."/>
            <person name="Salcher M."/>
            <person name="Ghai R."/>
            <person name="Kavagutti S V."/>
        </authorList>
    </citation>
    <scope>NUCLEOTIDE SEQUENCE</scope>
</reference>
<dbReference type="EMBL" id="CAFAAD010000023">
    <property type="protein sequence ID" value="CAB4786746.1"/>
    <property type="molecule type" value="Genomic_DNA"/>
</dbReference>
<dbReference type="EMBL" id="CAEZXY010000188">
    <property type="protein sequence ID" value="CAB4728065.1"/>
    <property type="molecule type" value="Genomic_DNA"/>
</dbReference>
<proteinExistence type="predicted"/>
<evidence type="ECO:0000313" key="9">
    <source>
        <dbReference type="EMBL" id="CAB4808992.1"/>
    </source>
</evidence>
<dbReference type="SMART" id="SM00116">
    <property type="entry name" value="CBS"/>
    <property type="match status" value="2"/>
</dbReference>
<evidence type="ECO:0000313" key="5">
    <source>
        <dbReference type="EMBL" id="CAB4588735.1"/>
    </source>
</evidence>
<evidence type="ECO:0000313" key="4">
    <source>
        <dbReference type="EMBL" id="CAB4372653.1"/>
    </source>
</evidence>
<protein>
    <submittedName>
        <fullName evidence="6">Unannotated protein</fullName>
    </submittedName>
</protein>
<accession>A0A6J6IUD0</accession>
<keyword evidence="1" id="KW-0129">CBS domain</keyword>
<dbReference type="InterPro" id="IPR046342">
    <property type="entry name" value="CBS_dom_sf"/>
</dbReference>
<evidence type="ECO:0000256" key="1">
    <source>
        <dbReference type="ARBA" id="ARBA00023122"/>
    </source>
</evidence>
<dbReference type="EMBL" id="CAEUNJ010000093">
    <property type="protein sequence ID" value="CAB4372653.1"/>
    <property type="molecule type" value="Genomic_DNA"/>
</dbReference>
<dbReference type="InterPro" id="IPR000644">
    <property type="entry name" value="CBS_dom"/>
</dbReference>
<dbReference type="EMBL" id="CAEZTY010000044">
    <property type="protein sequence ID" value="CAB4588735.1"/>
    <property type="molecule type" value="Genomic_DNA"/>
</dbReference>
<dbReference type="EMBL" id="CAFAAM010000135">
    <property type="protein sequence ID" value="CAB4808992.1"/>
    <property type="molecule type" value="Genomic_DNA"/>
</dbReference>
<dbReference type="InterPro" id="IPR051257">
    <property type="entry name" value="Diverse_CBS-Domain"/>
</dbReference>
<dbReference type="SUPFAM" id="SSF54631">
    <property type="entry name" value="CBS-domain pair"/>
    <property type="match status" value="1"/>
</dbReference>
<dbReference type="EMBL" id="CAFBNJ010000195">
    <property type="protein sequence ID" value="CAB4967091.1"/>
    <property type="molecule type" value="Genomic_DNA"/>
</dbReference>
<evidence type="ECO:0000313" key="7">
    <source>
        <dbReference type="EMBL" id="CAB4728065.1"/>
    </source>
</evidence>
<dbReference type="PANTHER" id="PTHR43080">
    <property type="entry name" value="CBS DOMAIN-CONTAINING PROTEIN CBSX3, MITOCHONDRIAL"/>
    <property type="match status" value="1"/>
</dbReference>
<dbReference type="EMBL" id="CAESAL010000080">
    <property type="protein sequence ID" value="CAB4345837.1"/>
    <property type="molecule type" value="Genomic_DNA"/>
</dbReference>
<evidence type="ECO:0000313" key="11">
    <source>
        <dbReference type="EMBL" id="CAB5078313.1"/>
    </source>
</evidence>
<dbReference type="PANTHER" id="PTHR43080:SF2">
    <property type="entry name" value="CBS DOMAIN-CONTAINING PROTEIN"/>
    <property type="match status" value="1"/>
</dbReference>
<dbReference type="PROSITE" id="PS51371">
    <property type="entry name" value="CBS"/>
    <property type="match status" value="2"/>
</dbReference>
<dbReference type="AlphaFoldDB" id="A0A6J6IUD0"/>
<dbReference type="EMBL" id="CAFBRD010000098">
    <property type="protein sequence ID" value="CAB5078313.1"/>
    <property type="molecule type" value="Genomic_DNA"/>
</dbReference>
<feature type="domain" description="CBS" evidence="2">
    <location>
        <begin position="11"/>
        <end position="68"/>
    </location>
</feature>
<dbReference type="Pfam" id="PF00571">
    <property type="entry name" value="CBS"/>
    <property type="match status" value="2"/>
</dbReference>
<dbReference type="Gene3D" id="3.10.580.10">
    <property type="entry name" value="CBS-domain"/>
    <property type="match status" value="1"/>
</dbReference>
<gene>
    <name evidence="5" type="ORF">UFOPK1762_01199</name>
    <name evidence="6" type="ORF">UFOPK1906_01295</name>
    <name evidence="7" type="ORF">UFOPK2624_02150</name>
    <name evidence="8" type="ORF">UFOPK2969_00459</name>
    <name evidence="9" type="ORF">UFOPK3010_01032</name>
    <name evidence="3" type="ORF">UFOPK3331_01634</name>
    <name evidence="10" type="ORF">UFOPK3785_02098</name>
    <name evidence="4" type="ORF">UFOPK4201_01700</name>
    <name evidence="11" type="ORF">UFOPK4371_01472</name>
</gene>
<feature type="domain" description="CBS" evidence="2">
    <location>
        <begin position="102"/>
        <end position="158"/>
    </location>
</feature>
<evidence type="ECO:0000313" key="6">
    <source>
        <dbReference type="EMBL" id="CAB4628312.1"/>
    </source>
</evidence>
<organism evidence="6">
    <name type="scientific">freshwater metagenome</name>
    <dbReference type="NCBI Taxonomy" id="449393"/>
    <lineage>
        <taxon>unclassified sequences</taxon>
        <taxon>metagenomes</taxon>
        <taxon>ecological metagenomes</taxon>
    </lineage>
</organism>
<name>A0A6J6IUD0_9ZZZZ</name>
<evidence type="ECO:0000313" key="3">
    <source>
        <dbReference type="EMBL" id="CAB4345837.1"/>
    </source>
</evidence>
<dbReference type="EMBL" id="CAEZVC010000086">
    <property type="protein sequence ID" value="CAB4628312.1"/>
    <property type="molecule type" value="Genomic_DNA"/>
</dbReference>
<evidence type="ECO:0000259" key="2">
    <source>
        <dbReference type="PROSITE" id="PS51371"/>
    </source>
</evidence>